<dbReference type="FunFam" id="3.30.70.270:FF:000001">
    <property type="entry name" value="Diguanylate cyclase domain protein"/>
    <property type="match status" value="1"/>
</dbReference>
<dbReference type="InterPro" id="IPR029787">
    <property type="entry name" value="Nucleotide_cyclase"/>
</dbReference>
<dbReference type="SUPFAM" id="SSF55073">
    <property type="entry name" value="Nucleotide cyclase"/>
    <property type="match status" value="1"/>
</dbReference>
<dbReference type="Pfam" id="PF00990">
    <property type="entry name" value="GGDEF"/>
    <property type="match status" value="1"/>
</dbReference>
<name>A0A562QE50_9BACI</name>
<evidence type="ECO:0000313" key="3">
    <source>
        <dbReference type="EMBL" id="TWI54450.1"/>
    </source>
</evidence>
<dbReference type="PROSITE" id="PS50887">
    <property type="entry name" value="GGDEF"/>
    <property type="match status" value="1"/>
</dbReference>
<dbReference type="AlphaFoldDB" id="A0A562QE50"/>
<dbReference type="Pfam" id="PF05227">
    <property type="entry name" value="CHASE3"/>
    <property type="match status" value="1"/>
</dbReference>
<gene>
    <name evidence="3" type="ORF">IQ10_03002</name>
</gene>
<dbReference type="SMART" id="SM00267">
    <property type="entry name" value="GGDEF"/>
    <property type="match status" value="1"/>
</dbReference>
<dbReference type="InterPro" id="IPR050469">
    <property type="entry name" value="Diguanylate_Cyclase"/>
</dbReference>
<keyword evidence="1" id="KW-0472">Membrane</keyword>
<dbReference type="GO" id="GO:1902201">
    <property type="term" value="P:negative regulation of bacterial-type flagellum-dependent cell motility"/>
    <property type="evidence" value="ECO:0007669"/>
    <property type="project" value="TreeGrafter"/>
</dbReference>
<dbReference type="InterPro" id="IPR043128">
    <property type="entry name" value="Rev_trsase/Diguanyl_cyclase"/>
</dbReference>
<dbReference type="Proteomes" id="UP000315711">
    <property type="component" value="Unassembled WGS sequence"/>
</dbReference>
<organism evidence="3 4">
    <name type="scientific">Halalkalibacter nanhaiisediminis</name>
    <dbReference type="NCBI Taxonomy" id="688079"/>
    <lineage>
        <taxon>Bacteria</taxon>
        <taxon>Bacillati</taxon>
        <taxon>Bacillota</taxon>
        <taxon>Bacilli</taxon>
        <taxon>Bacillales</taxon>
        <taxon>Bacillaceae</taxon>
        <taxon>Halalkalibacter</taxon>
    </lineage>
</organism>
<dbReference type="NCBIfam" id="TIGR00254">
    <property type="entry name" value="GGDEF"/>
    <property type="match status" value="1"/>
</dbReference>
<feature type="transmembrane region" description="Helical" evidence="1">
    <location>
        <begin position="184"/>
        <end position="204"/>
    </location>
</feature>
<keyword evidence="4" id="KW-1185">Reference proteome</keyword>
<feature type="domain" description="GGDEF" evidence="2">
    <location>
        <begin position="248"/>
        <end position="384"/>
    </location>
</feature>
<dbReference type="PANTHER" id="PTHR45138">
    <property type="entry name" value="REGULATORY COMPONENTS OF SENSORY TRANSDUCTION SYSTEM"/>
    <property type="match status" value="1"/>
</dbReference>
<evidence type="ECO:0000256" key="1">
    <source>
        <dbReference type="SAM" id="Phobius"/>
    </source>
</evidence>
<dbReference type="InterPro" id="IPR007891">
    <property type="entry name" value="CHASE3"/>
</dbReference>
<dbReference type="InterPro" id="IPR000160">
    <property type="entry name" value="GGDEF_dom"/>
</dbReference>
<dbReference type="PANTHER" id="PTHR45138:SF9">
    <property type="entry name" value="DIGUANYLATE CYCLASE DGCM-RELATED"/>
    <property type="match status" value="1"/>
</dbReference>
<protein>
    <submittedName>
        <fullName evidence="3">Diguanylate cyclase (GGDEF)-like protein</fullName>
    </submittedName>
</protein>
<proteinExistence type="predicted"/>
<accession>A0A562QE50</accession>
<dbReference type="GO" id="GO:0052621">
    <property type="term" value="F:diguanylate cyclase activity"/>
    <property type="evidence" value="ECO:0007669"/>
    <property type="project" value="TreeGrafter"/>
</dbReference>
<keyword evidence="1" id="KW-0812">Transmembrane</keyword>
<evidence type="ECO:0000313" key="4">
    <source>
        <dbReference type="Proteomes" id="UP000315711"/>
    </source>
</evidence>
<dbReference type="RefSeq" id="WP_144451245.1">
    <property type="nucleotide sequence ID" value="NZ_VLKZ01000009.1"/>
</dbReference>
<sequence length="384" mass="43865">MKHFHNNVMSIYLLLVIILLIITSVSSYISITQIEKETNQILVDAIPFSRAAENLLTQLVNQDTGVRGFISTKNEDFLAPYNIGKARLVDHLKTIRLHQDNHPIMKDIMEEDALPQIEIIQEYFDSQIALVKDGNVDTARERLDYGKVLMDRYRDIHTVVEQDITNIINHAWNKSNIATNRSKVIILTNLSLMLIIGIAATVYFMKLNELNKKLVSMVTIDALTQLNNRFSFDQKLKKEFEQSQKTQEPISLLLFDIDHFKRYNDNYGHLKGDVCLQQLAAEVRRTFQDLNAYPARYGGEEFAVILLNCMLGQATDKADQLRANIEALKLTHEYSPTHSYVTVSVGVATLTPLPNQRPQILIEQADLALYKAKETRNTVEVFEG</sequence>
<keyword evidence="1" id="KW-1133">Transmembrane helix</keyword>
<dbReference type="GO" id="GO:0043709">
    <property type="term" value="P:cell adhesion involved in single-species biofilm formation"/>
    <property type="evidence" value="ECO:0007669"/>
    <property type="project" value="TreeGrafter"/>
</dbReference>
<dbReference type="EMBL" id="VLKZ01000009">
    <property type="protein sequence ID" value="TWI54450.1"/>
    <property type="molecule type" value="Genomic_DNA"/>
</dbReference>
<dbReference type="OrthoDB" id="9759607at2"/>
<comment type="caution">
    <text evidence="3">The sequence shown here is derived from an EMBL/GenBank/DDBJ whole genome shotgun (WGS) entry which is preliminary data.</text>
</comment>
<dbReference type="CDD" id="cd01949">
    <property type="entry name" value="GGDEF"/>
    <property type="match status" value="1"/>
</dbReference>
<dbReference type="Gene3D" id="3.30.70.270">
    <property type="match status" value="1"/>
</dbReference>
<evidence type="ECO:0000259" key="2">
    <source>
        <dbReference type="PROSITE" id="PS50887"/>
    </source>
</evidence>
<reference evidence="3 4" key="1">
    <citation type="journal article" date="2015" name="Stand. Genomic Sci.">
        <title>Genomic Encyclopedia of Bacterial and Archaeal Type Strains, Phase III: the genomes of soil and plant-associated and newly described type strains.</title>
        <authorList>
            <person name="Whitman W.B."/>
            <person name="Woyke T."/>
            <person name="Klenk H.P."/>
            <person name="Zhou Y."/>
            <person name="Lilburn T.G."/>
            <person name="Beck B.J."/>
            <person name="De Vos P."/>
            <person name="Vandamme P."/>
            <person name="Eisen J.A."/>
            <person name="Garrity G."/>
            <person name="Hugenholtz P."/>
            <person name="Kyrpides N.C."/>
        </authorList>
    </citation>
    <scope>NUCLEOTIDE SEQUENCE [LARGE SCALE GENOMIC DNA]</scope>
    <source>
        <strain evidence="3 4">CGMCC 1.10116</strain>
    </source>
</reference>
<dbReference type="GO" id="GO:0005886">
    <property type="term" value="C:plasma membrane"/>
    <property type="evidence" value="ECO:0007669"/>
    <property type="project" value="TreeGrafter"/>
</dbReference>